<dbReference type="Gene3D" id="2.160.20.10">
    <property type="entry name" value="Single-stranded right-handed beta-helix, Pectin lyase-like"/>
    <property type="match status" value="2"/>
</dbReference>
<proteinExistence type="predicted"/>
<keyword evidence="1" id="KW-0732">Signal</keyword>
<evidence type="ECO:0000313" key="4">
    <source>
        <dbReference type="EMBL" id="WQG89700.1"/>
    </source>
</evidence>
<evidence type="ECO:0000259" key="2">
    <source>
        <dbReference type="Pfam" id="PF21231"/>
    </source>
</evidence>
<feature type="chain" id="PRO_5013289733" evidence="1">
    <location>
        <begin position="25"/>
        <end position="608"/>
    </location>
</feature>
<dbReference type="PANTHER" id="PTHR36453:SF1">
    <property type="entry name" value="RIGHT HANDED BETA HELIX DOMAIN-CONTAINING PROTEIN"/>
    <property type="match status" value="1"/>
</dbReference>
<dbReference type="STRING" id="1004.SAMN05661012_00398"/>
<reference evidence="3 5" key="1">
    <citation type="submission" date="2016-11" db="EMBL/GenBank/DDBJ databases">
        <authorList>
            <person name="Jaros S."/>
            <person name="Januszkiewicz K."/>
            <person name="Wedrychowicz H."/>
        </authorList>
    </citation>
    <scope>NUCLEOTIDE SEQUENCE [LARGE SCALE GENOMIC DNA]</scope>
    <source>
        <strain evidence="3 5">DSM 784</strain>
    </source>
</reference>
<keyword evidence="6" id="KW-1185">Reference proteome</keyword>
<dbReference type="EMBL" id="FPIZ01000001">
    <property type="protein sequence ID" value="SFW17408.1"/>
    <property type="molecule type" value="Genomic_DNA"/>
</dbReference>
<dbReference type="SUPFAM" id="SSF51126">
    <property type="entry name" value="Pectin lyase-like"/>
    <property type="match status" value="1"/>
</dbReference>
<dbReference type="AlphaFoldDB" id="A0A1K1M2S7"/>
<dbReference type="OrthoDB" id="9808066at2"/>
<dbReference type="Proteomes" id="UP000183788">
    <property type="component" value="Unassembled WGS sequence"/>
</dbReference>
<dbReference type="EMBL" id="CP140154">
    <property type="protein sequence ID" value="WQG89700.1"/>
    <property type="molecule type" value="Genomic_DNA"/>
</dbReference>
<dbReference type="PANTHER" id="PTHR36453">
    <property type="entry name" value="SECRETED PROTEIN-RELATED"/>
    <property type="match status" value="1"/>
</dbReference>
<dbReference type="InterPro" id="IPR011050">
    <property type="entry name" value="Pectin_lyase_fold/virulence"/>
</dbReference>
<feature type="signal peptide" evidence="1">
    <location>
        <begin position="1"/>
        <end position="24"/>
    </location>
</feature>
<sequence>MECPTLRCLLLTTTLCAVMHSLHAGNIYVSPNGDDHNNGTAAQPKATLQAALQQAREWRRLHDPALQQGIHIILKGGTYYLYEPIFIRPEDAGTPDSPTIIEAAPDERPVLSGAIKIEEWKPFKGKIRVAGIPFVVDDFRELWVDGERAVRAKDTKGDSMHRILRWDYKTESCWIPTPVVKATDGLEMFIHQWWAIAVLRIKSMQVAGDSTQLFFYQPESKIQSSHPWPAPWESKEFGNSAYWLTNALSLLDEPGEWFFDKKTKQLYYWPRNNEKSAAVPVLETLVNMVGTSYVSFKGISFQHTTWLRPSQKGHVPLQAGMYLLDAYKLETPGTPDKKGLENQAWIGRQPAAVQLRHTDHVRFDHCRFEHMAATGLDLVEGCHHDTIIGSLFKDIGGTGIQLGTFSDEWMEAHLPYQKPVCSQILVSNNLITDVTNEDWGTLGISAGFVKEVSILHNEVNEVSYTGIAVGWGWTPTVNAMSNNRIIGNSVHHYARHLYDVAGIYTLSAQPGTLITANVVDSIYKAPYAHIPKHWFYMYADEGTAYITVKDNWLPADKILQNANGPGNTWENNGPQVSDSIKQHAGLEPAYHYLIADRAPIHTEQPINH</sequence>
<dbReference type="InterPro" id="IPR012334">
    <property type="entry name" value="Pectin_lyas_fold"/>
</dbReference>
<dbReference type="Proteomes" id="UP001326715">
    <property type="component" value="Chromosome"/>
</dbReference>
<reference evidence="4 6" key="2">
    <citation type="submission" date="2023-11" db="EMBL/GenBank/DDBJ databases">
        <title>MicrobeMod: A computational toolkit for identifying prokaryotic methylation and restriction-modification with nanopore sequencing.</title>
        <authorList>
            <person name="Crits-Christoph A."/>
            <person name="Kang S.C."/>
            <person name="Lee H."/>
            <person name="Ostrov N."/>
        </authorList>
    </citation>
    <scope>NUCLEOTIDE SEQUENCE [LARGE SCALE GENOMIC DNA]</scope>
    <source>
        <strain evidence="4 6">ATCC 23090</strain>
    </source>
</reference>
<name>A0A1K1M2S7_9BACT</name>
<dbReference type="InterPro" id="IPR048482">
    <property type="entry name" value="GH141_ins"/>
</dbReference>
<protein>
    <submittedName>
        <fullName evidence="3">Right handed beta helix region</fullName>
    </submittedName>
    <submittedName>
        <fullName evidence="4">Right-handed parallel beta-helix repeat-containing protein</fullName>
    </submittedName>
</protein>
<dbReference type="RefSeq" id="WP_072356922.1">
    <property type="nucleotide sequence ID" value="NZ_CP139972.1"/>
</dbReference>
<evidence type="ECO:0000313" key="3">
    <source>
        <dbReference type="EMBL" id="SFW17408.1"/>
    </source>
</evidence>
<dbReference type="Pfam" id="PF21231">
    <property type="entry name" value="GH141_M"/>
    <property type="match status" value="1"/>
</dbReference>
<organism evidence="3 5">
    <name type="scientific">Chitinophaga sancti</name>
    <dbReference type="NCBI Taxonomy" id="1004"/>
    <lineage>
        <taxon>Bacteria</taxon>
        <taxon>Pseudomonadati</taxon>
        <taxon>Bacteroidota</taxon>
        <taxon>Chitinophagia</taxon>
        <taxon>Chitinophagales</taxon>
        <taxon>Chitinophagaceae</taxon>
        <taxon>Chitinophaga</taxon>
    </lineage>
</organism>
<evidence type="ECO:0000256" key="1">
    <source>
        <dbReference type="SAM" id="SignalP"/>
    </source>
</evidence>
<feature type="domain" description="GH141-like insertion" evidence="2">
    <location>
        <begin position="125"/>
        <end position="271"/>
    </location>
</feature>
<evidence type="ECO:0000313" key="5">
    <source>
        <dbReference type="Proteomes" id="UP000183788"/>
    </source>
</evidence>
<evidence type="ECO:0000313" key="6">
    <source>
        <dbReference type="Proteomes" id="UP001326715"/>
    </source>
</evidence>
<accession>A0A1K1M2S7</accession>
<gene>
    <name evidence="3" type="ORF">SAMN05661012_00398</name>
    <name evidence="4" type="ORF">SR876_32725</name>
</gene>